<evidence type="ECO:0000259" key="1">
    <source>
        <dbReference type="Pfam" id="PF01073"/>
    </source>
</evidence>
<dbReference type="AlphaFoldDB" id="A0A9W9CQS9"/>
<gene>
    <name evidence="2" type="ORF">N0V83_000049</name>
</gene>
<evidence type="ECO:0000313" key="3">
    <source>
        <dbReference type="Proteomes" id="UP001140560"/>
    </source>
</evidence>
<dbReference type="PANTHER" id="PTHR43000">
    <property type="entry name" value="DTDP-D-GLUCOSE 4,6-DEHYDRATASE-RELATED"/>
    <property type="match status" value="1"/>
</dbReference>
<protein>
    <recommendedName>
        <fullName evidence="1">3-beta hydroxysteroid dehydrogenase/isomerase domain-containing protein</fullName>
    </recommendedName>
</protein>
<dbReference type="OrthoDB" id="10058185at2759"/>
<feature type="domain" description="3-beta hydroxysteroid dehydrogenase/isomerase" evidence="1">
    <location>
        <begin position="8"/>
        <end position="278"/>
    </location>
</feature>
<dbReference type="GO" id="GO:0006694">
    <property type="term" value="P:steroid biosynthetic process"/>
    <property type="evidence" value="ECO:0007669"/>
    <property type="project" value="InterPro"/>
</dbReference>
<organism evidence="2 3">
    <name type="scientific">Neocucurbitaria cava</name>
    <dbReference type="NCBI Taxonomy" id="798079"/>
    <lineage>
        <taxon>Eukaryota</taxon>
        <taxon>Fungi</taxon>
        <taxon>Dikarya</taxon>
        <taxon>Ascomycota</taxon>
        <taxon>Pezizomycotina</taxon>
        <taxon>Dothideomycetes</taxon>
        <taxon>Pleosporomycetidae</taxon>
        <taxon>Pleosporales</taxon>
        <taxon>Pleosporineae</taxon>
        <taxon>Cucurbitariaceae</taxon>
        <taxon>Neocucurbitaria</taxon>
    </lineage>
</organism>
<dbReference type="Proteomes" id="UP001140560">
    <property type="component" value="Unassembled WGS sequence"/>
</dbReference>
<dbReference type="InterPro" id="IPR002225">
    <property type="entry name" value="3Beta_OHSteriod_DH/Estase"/>
</dbReference>
<dbReference type="GO" id="GO:0016616">
    <property type="term" value="F:oxidoreductase activity, acting on the CH-OH group of donors, NAD or NADP as acceptor"/>
    <property type="evidence" value="ECO:0007669"/>
    <property type="project" value="InterPro"/>
</dbReference>
<name>A0A9W9CQS9_9PLEO</name>
<dbReference type="Gene3D" id="3.40.50.720">
    <property type="entry name" value="NAD(P)-binding Rossmann-like Domain"/>
    <property type="match status" value="1"/>
</dbReference>
<accession>A0A9W9CQS9</accession>
<dbReference type="EMBL" id="JAPEUY010000001">
    <property type="protein sequence ID" value="KAJ4377226.1"/>
    <property type="molecule type" value="Genomic_DNA"/>
</dbReference>
<keyword evidence="3" id="KW-1185">Reference proteome</keyword>
<comment type="caution">
    <text evidence="2">The sequence shown here is derived from an EMBL/GenBank/DDBJ whole genome shotgun (WGS) entry which is preliminary data.</text>
</comment>
<evidence type="ECO:0000313" key="2">
    <source>
        <dbReference type="EMBL" id="KAJ4377226.1"/>
    </source>
</evidence>
<dbReference type="Pfam" id="PF01073">
    <property type="entry name" value="3Beta_HSD"/>
    <property type="match status" value="1"/>
</dbReference>
<proteinExistence type="predicted"/>
<dbReference type="SUPFAM" id="SSF51735">
    <property type="entry name" value="NAD(P)-binding Rossmann-fold domains"/>
    <property type="match status" value="1"/>
</dbReference>
<dbReference type="InterPro" id="IPR036291">
    <property type="entry name" value="NAD(P)-bd_dom_sf"/>
</dbReference>
<sequence>MAPLDPVLVIGGCGGLGYNIVRQLLESGDATNVTVIDIDTKRNRVPGPKYVTGSVSSRADVSRAMSESKAKVIFHVASPHLMHQSATPKRFEEVNVSGTQNLLDCIYEQKSTKALIYTSSCGVVHNGFTDIVNAKEDTPMCFFPAQTEFYAHTKGLAEVMIREANRKHGLLTCALRCPTLYGEGDNTTIPQIVGNAKIGRGKMQVGDGQNMFDYLFLGNAAYGHRLAAKRLLEVDASATAPADNERVDGEVFFITNDEPWRFWDFVRAVGAAAGCGTKKEDVRVVPTWIFYTMAVMAEWSVWALTFGYKESQINRKMIRFFTMTNTYDITKIKTRLGYRPQWTTQEGIDLAVKAFLTFSEGKKDP</sequence>
<reference evidence="2" key="1">
    <citation type="submission" date="2022-10" db="EMBL/GenBank/DDBJ databases">
        <title>Tapping the CABI collections for fungal endophytes: first genome assemblies for Collariella, Neodidymelliopsis, Ascochyta clinopodiicola, Didymella pomorum, Didymosphaeria variabile, Neocosmospora piperis and Neocucurbitaria cava.</title>
        <authorList>
            <person name="Hill R."/>
        </authorList>
    </citation>
    <scope>NUCLEOTIDE SEQUENCE</scope>
    <source>
        <strain evidence="2">IMI 356814</strain>
    </source>
</reference>